<proteinExistence type="predicted"/>
<gene>
    <name evidence="7" type="ORF">CMUC_1696</name>
</gene>
<dbReference type="AlphaFoldDB" id="A0A6G5QIC4"/>
<dbReference type="EMBL" id="CP012542">
    <property type="protein sequence ID" value="QCD45445.1"/>
    <property type="molecule type" value="Genomic_DNA"/>
</dbReference>
<feature type="transmembrane region" description="Helical" evidence="5">
    <location>
        <begin position="7"/>
        <end position="31"/>
    </location>
</feature>
<evidence type="ECO:0000313" key="7">
    <source>
        <dbReference type="EMBL" id="QCD45445.1"/>
    </source>
</evidence>
<feature type="domain" description="TMEM205-like" evidence="6">
    <location>
        <begin position="10"/>
        <end position="117"/>
    </location>
</feature>
<keyword evidence="2 5" id="KW-0812">Transmembrane</keyword>
<dbReference type="Proteomes" id="UP000503264">
    <property type="component" value="Chromosome"/>
</dbReference>
<keyword evidence="8" id="KW-1185">Reference proteome</keyword>
<name>A0A6G5QIC4_9BACT</name>
<keyword evidence="4 5" id="KW-0472">Membrane</keyword>
<keyword evidence="3 5" id="KW-1133">Transmembrane helix</keyword>
<evidence type="ECO:0000256" key="4">
    <source>
        <dbReference type="ARBA" id="ARBA00023136"/>
    </source>
</evidence>
<evidence type="ECO:0000256" key="3">
    <source>
        <dbReference type="ARBA" id="ARBA00022989"/>
    </source>
</evidence>
<feature type="transmembrane region" description="Helical" evidence="5">
    <location>
        <begin position="57"/>
        <end position="74"/>
    </location>
</feature>
<dbReference type="GO" id="GO:0016020">
    <property type="term" value="C:membrane"/>
    <property type="evidence" value="ECO:0007669"/>
    <property type="project" value="UniProtKB-SubCell"/>
</dbReference>
<dbReference type="InterPro" id="IPR025423">
    <property type="entry name" value="TMEM205-like"/>
</dbReference>
<evidence type="ECO:0000313" key="8">
    <source>
        <dbReference type="Proteomes" id="UP000503264"/>
    </source>
</evidence>
<evidence type="ECO:0000256" key="1">
    <source>
        <dbReference type="ARBA" id="ARBA00004370"/>
    </source>
</evidence>
<organism evidence="7 8">
    <name type="scientific">Campylobacter mucosalis CCUG 21559</name>
    <dbReference type="NCBI Taxonomy" id="1032067"/>
    <lineage>
        <taxon>Bacteria</taxon>
        <taxon>Pseudomonadati</taxon>
        <taxon>Campylobacterota</taxon>
        <taxon>Epsilonproteobacteria</taxon>
        <taxon>Campylobacterales</taxon>
        <taxon>Campylobacteraceae</taxon>
        <taxon>Campylobacter</taxon>
    </lineage>
</organism>
<reference evidence="7 8" key="1">
    <citation type="submission" date="2016-07" db="EMBL/GenBank/DDBJ databases">
        <title>Comparative genomics of the Campylobacter concisus group.</title>
        <authorList>
            <person name="Miller W.G."/>
            <person name="Yee E."/>
            <person name="Chapman M.H."/>
            <person name="Huynh S."/>
            <person name="Bono J.L."/>
            <person name="On S.L.W."/>
            <person name="StLeger J."/>
            <person name="Foster G."/>
            <person name="Parker C.T."/>
        </authorList>
    </citation>
    <scope>NUCLEOTIDE SEQUENCE [LARGE SCALE GENOMIC DNA]</scope>
    <source>
        <strain evidence="7 8">CCUG 21559</strain>
    </source>
</reference>
<accession>A0A6G5QIC4</accession>
<protein>
    <submittedName>
        <fullName evidence="7">Hypothetical membrane protein (DUF4149 domain)</fullName>
    </submittedName>
</protein>
<feature type="transmembrane region" description="Helical" evidence="5">
    <location>
        <begin position="86"/>
        <end position="106"/>
    </location>
</feature>
<evidence type="ECO:0000256" key="2">
    <source>
        <dbReference type="ARBA" id="ARBA00022692"/>
    </source>
</evidence>
<dbReference type="Pfam" id="PF13664">
    <property type="entry name" value="DUF4149"/>
    <property type="match status" value="1"/>
</dbReference>
<sequence length="156" mass="17778">MAIKNIYLFFLAGLVGMEIALGVFVAPAIFYPQRFGLEGVLTHFQSGIIMTQIFIKYNYFLLFVSLFAMLFELINLRKDECKHVKISSLALAFINLALALIFVFYFTDFILQSQAKGEVATIANAEFNAIHKASEYVMKLMMAAQTLLFFLKSFKR</sequence>
<evidence type="ECO:0000256" key="5">
    <source>
        <dbReference type="SAM" id="Phobius"/>
    </source>
</evidence>
<comment type="subcellular location">
    <subcellularLocation>
        <location evidence="1">Membrane</location>
    </subcellularLocation>
</comment>
<evidence type="ECO:0000259" key="6">
    <source>
        <dbReference type="Pfam" id="PF13664"/>
    </source>
</evidence>